<proteinExistence type="predicted"/>
<dbReference type="EMBL" id="CP088295">
    <property type="protein sequence ID" value="UUY03072.1"/>
    <property type="molecule type" value="Genomic_DNA"/>
</dbReference>
<organism evidence="1 2">
    <name type="scientific">Svornostia abyssi</name>
    <dbReference type="NCBI Taxonomy" id="2898438"/>
    <lineage>
        <taxon>Bacteria</taxon>
        <taxon>Bacillati</taxon>
        <taxon>Actinomycetota</taxon>
        <taxon>Thermoleophilia</taxon>
        <taxon>Solirubrobacterales</taxon>
        <taxon>Baekduiaceae</taxon>
        <taxon>Svornostia</taxon>
    </lineage>
</organism>
<keyword evidence="2" id="KW-1185">Reference proteome</keyword>
<protein>
    <submittedName>
        <fullName evidence="1">Uncharacterized protein</fullName>
    </submittedName>
</protein>
<evidence type="ECO:0000313" key="2">
    <source>
        <dbReference type="Proteomes" id="UP001058860"/>
    </source>
</evidence>
<sequence length="124" mass="12725">MALRDLLDAARAEQTLTVIDAGSVGSPAFDAAELADRVIWVADARRDLRAAAAVLSSPAASAARSVRAQGLVLCDPTGDAAARPDATPLLSIVSPAVSVSRLHGLAANAPIRELAHGLLLELLR</sequence>
<reference evidence="2" key="1">
    <citation type="submission" date="2021-11" db="EMBL/GenBank/DDBJ databases">
        <title>Cultivation dependent microbiological survey of springs from the worlds oldest radium mine currently devoted to the extraction of radon-saturated water.</title>
        <authorList>
            <person name="Kapinusova G."/>
            <person name="Smrhova T."/>
            <person name="Strejcek M."/>
            <person name="Suman J."/>
            <person name="Jani K."/>
            <person name="Pajer P."/>
            <person name="Uhlik O."/>
        </authorList>
    </citation>
    <scope>NUCLEOTIDE SEQUENCE [LARGE SCALE GENOMIC DNA]</scope>
    <source>
        <strain evidence="2">J379</strain>
    </source>
</reference>
<dbReference type="Proteomes" id="UP001058860">
    <property type="component" value="Chromosome"/>
</dbReference>
<name>A0ABY5PER5_9ACTN</name>
<accession>A0ABY5PER5</accession>
<gene>
    <name evidence="1" type="ORF">LRS13_20705</name>
</gene>
<evidence type="ECO:0000313" key="1">
    <source>
        <dbReference type="EMBL" id="UUY03072.1"/>
    </source>
</evidence>
<dbReference type="RefSeq" id="WP_353863587.1">
    <property type="nucleotide sequence ID" value="NZ_CP088295.1"/>
</dbReference>